<organism evidence="3 4">
    <name type="scientific">Microbaculum marinum</name>
    <dbReference type="NCBI Taxonomy" id="1764581"/>
    <lineage>
        <taxon>Bacteria</taxon>
        <taxon>Pseudomonadati</taxon>
        <taxon>Pseudomonadota</taxon>
        <taxon>Alphaproteobacteria</taxon>
        <taxon>Hyphomicrobiales</taxon>
        <taxon>Tepidamorphaceae</taxon>
        <taxon>Microbaculum</taxon>
    </lineage>
</organism>
<accession>A0AAW9RKE8</accession>
<proteinExistence type="predicted"/>
<feature type="domain" description="GFO/IDH/MocA-like oxidoreductase" evidence="2">
    <location>
        <begin position="134"/>
        <end position="252"/>
    </location>
</feature>
<dbReference type="InterPro" id="IPR052515">
    <property type="entry name" value="Gfo/Idh/MocA_Oxidoreductase"/>
</dbReference>
<dbReference type="GO" id="GO:0000166">
    <property type="term" value="F:nucleotide binding"/>
    <property type="evidence" value="ECO:0007669"/>
    <property type="project" value="InterPro"/>
</dbReference>
<evidence type="ECO:0000313" key="3">
    <source>
        <dbReference type="EMBL" id="MEJ8574212.1"/>
    </source>
</evidence>
<feature type="domain" description="Gfo/Idh/MocA-like oxidoreductase N-terminal" evidence="1">
    <location>
        <begin position="9"/>
        <end position="116"/>
    </location>
</feature>
<dbReference type="PANTHER" id="PTHR43249">
    <property type="entry name" value="UDP-N-ACETYL-2-AMINO-2-DEOXY-D-GLUCURONATE OXIDASE"/>
    <property type="match status" value="1"/>
</dbReference>
<dbReference type="InterPro" id="IPR055170">
    <property type="entry name" value="GFO_IDH_MocA-like_dom"/>
</dbReference>
<dbReference type="SUPFAM" id="SSF51735">
    <property type="entry name" value="NAD(P)-binding Rossmann-fold domains"/>
    <property type="match status" value="1"/>
</dbReference>
<evidence type="ECO:0000259" key="1">
    <source>
        <dbReference type="Pfam" id="PF01408"/>
    </source>
</evidence>
<evidence type="ECO:0000259" key="2">
    <source>
        <dbReference type="Pfam" id="PF22725"/>
    </source>
</evidence>
<dbReference type="Pfam" id="PF01408">
    <property type="entry name" value="GFO_IDH_MocA"/>
    <property type="match status" value="1"/>
</dbReference>
<comment type="caution">
    <text evidence="3">The sequence shown here is derived from an EMBL/GenBank/DDBJ whole genome shotgun (WGS) entry which is preliminary data.</text>
</comment>
<evidence type="ECO:0000313" key="4">
    <source>
        <dbReference type="Proteomes" id="UP001378188"/>
    </source>
</evidence>
<dbReference type="InterPro" id="IPR036291">
    <property type="entry name" value="NAD(P)-bd_dom_sf"/>
</dbReference>
<reference evidence="3 4" key="1">
    <citation type="submission" date="2024-02" db="EMBL/GenBank/DDBJ databases">
        <title>Genome analysis and characterization of Microbaculum marinisediminis sp. nov., isolated from marine sediment.</title>
        <authorList>
            <person name="Du Z.-J."/>
            <person name="Ye Y.-Q."/>
            <person name="Zhang Z.-R."/>
            <person name="Yuan S.-M."/>
            <person name="Zhang X.-Y."/>
        </authorList>
    </citation>
    <scope>NUCLEOTIDE SEQUENCE [LARGE SCALE GENOMIC DNA]</scope>
    <source>
        <strain evidence="3 4">SDUM1044001</strain>
    </source>
</reference>
<dbReference type="EMBL" id="JAZHOF010000010">
    <property type="protein sequence ID" value="MEJ8574212.1"/>
    <property type="molecule type" value="Genomic_DNA"/>
</dbReference>
<dbReference type="InterPro" id="IPR000683">
    <property type="entry name" value="Gfo/Idh/MocA-like_OxRdtase_N"/>
</dbReference>
<dbReference type="RefSeq" id="WP_340331912.1">
    <property type="nucleotide sequence ID" value="NZ_JAZHOF010000010.1"/>
</dbReference>
<gene>
    <name evidence="3" type="ORF">V3328_22200</name>
</gene>
<dbReference type="SUPFAM" id="SSF55347">
    <property type="entry name" value="Glyceraldehyde-3-phosphate dehydrogenase-like, C-terminal domain"/>
    <property type="match status" value="1"/>
</dbReference>
<protein>
    <submittedName>
        <fullName evidence="3">Gfo/Idh/MocA family oxidoreductase</fullName>
    </submittedName>
</protein>
<dbReference type="Gene3D" id="3.30.360.10">
    <property type="entry name" value="Dihydrodipicolinate Reductase, domain 2"/>
    <property type="match status" value="1"/>
</dbReference>
<name>A0AAW9RKE8_9HYPH</name>
<sequence>MQFHNNTPLRAAIVGMGKVGRIRAGVLAARRDVALVAAADVAPEAAAALPGLRFETDYRRIVDSSDVDVVFVSTTNRPAAEIVCAALEHGKHVFCEKPPGRSIGDVERIAAIEANRPDLKLQFGFNHRYHGAVMEAKKLVDSGTYGRILWARGIYGKSGGADFERIWRSDPEEAGGGILLDQGIHMLDLFCHFMGDFTDVQSFVETMHWNIPLEDNAFALLRTEDRRVAMLHSSATHWRHRFSLEIALNDGYVNLAGILSPSRTYGEETLTHCRKDLTIHSKDAAERQSNTMIFDKDESWTLETGAFLEAVATGGPVRSGTSADALRAMTLVSRIYEARR</sequence>
<dbReference type="Pfam" id="PF22725">
    <property type="entry name" value="GFO_IDH_MocA_C3"/>
    <property type="match status" value="1"/>
</dbReference>
<dbReference type="PANTHER" id="PTHR43249:SF1">
    <property type="entry name" value="D-GLUCOSIDE 3-DEHYDROGENASE"/>
    <property type="match status" value="1"/>
</dbReference>
<keyword evidence="4" id="KW-1185">Reference proteome</keyword>
<dbReference type="Proteomes" id="UP001378188">
    <property type="component" value="Unassembled WGS sequence"/>
</dbReference>
<dbReference type="Gene3D" id="3.40.50.720">
    <property type="entry name" value="NAD(P)-binding Rossmann-like Domain"/>
    <property type="match status" value="1"/>
</dbReference>
<dbReference type="AlphaFoldDB" id="A0AAW9RKE8"/>